<dbReference type="InterPro" id="IPR036188">
    <property type="entry name" value="FAD/NAD-bd_sf"/>
</dbReference>
<protein>
    <submittedName>
        <fullName evidence="1">N-methyl-L-tryptophan oxidase</fullName>
    </submittedName>
</protein>
<evidence type="ECO:0000313" key="1">
    <source>
        <dbReference type="EMBL" id="TXS97649.1"/>
    </source>
</evidence>
<sequence length="40" mass="4406">TGLSGHGFKFASVLGEIAADFAQDKKSDFDLTPFRLSRFQ</sequence>
<name>A0A5C9AC12_ECOLX</name>
<reference evidence="1 2" key="1">
    <citation type="submission" date="2019-08" db="EMBL/GenBank/DDBJ databases">
        <title>Whole genome analysis of cultivated E. coli strains isolated from CD patients and healthy donors.</title>
        <authorList>
            <person name="Siniagina M.N."/>
            <person name="Markelova M.I."/>
            <person name="Laikov A.V."/>
            <person name="Boulygina E.A."/>
            <person name="Khusnutdinova D.R."/>
            <person name="Kharchenko A."/>
            <person name="Grigoryeva T.V."/>
        </authorList>
    </citation>
    <scope>NUCLEOTIDE SEQUENCE [LARGE SCALE GENOMIC DNA]</scope>
    <source>
        <strain evidence="1 2">3_77_5</strain>
    </source>
</reference>
<evidence type="ECO:0000313" key="2">
    <source>
        <dbReference type="Proteomes" id="UP000321461"/>
    </source>
</evidence>
<dbReference type="EMBL" id="VSBS01001939">
    <property type="protein sequence ID" value="TXS97649.1"/>
    <property type="molecule type" value="Genomic_DNA"/>
</dbReference>
<gene>
    <name evidence="1" type="primary">solA</name>
    <name evidence="1" type="ORF">FWK02_32120</name>
</gene>
<accession>A0A5C9AC12</accession>
<dbReference type="Gene3D" id="3.50.50.60">
    <property type="entry name" value="FAD/NAD(P)-binding domain"/>
    <property type="match status" value="1"/>
</dbReference>
<dbReference type="AlphaFoldDB" id="A0A5C9AC12"/>
<dbReference type="Proteomes" id="UP000321461">
    <property type="component" value="Unassembled WGS sequence"/>
</dbReference>
<comment type="caution">
    <text evidence="1">The sequence shown here is derived from an EMBL/GenBank/DDBJ whole genome shotgun (WGS) entry which is preliminary data.</text>
</comment>
<organism evidence="1 2">
    <name type="scientific">Escherichia coli</name>
    <dbReference type="NCBI Taxonomy" id="562"/>
    <lineage>
        <taxon>Bacteria</taxon>
        <taxon>Pseudomonadati</taxon>
        <taxon>Pseudomonadota</taxon>
        <taxon>Gammaproteobacteria</taxon>
        <taxon>Enterobacterales</taxon>
        <taxon>Enterobacteriaceae</taxon>
        <taxon>Escherichia</taxon>
    </lineage>
</organism>
<proteinExistence type="predicted"/>
<feature type="non-terminal residue" evidence="1">
    <location>
        <position position="1"/>
    </location>
</feature>